<accession>A0A1L9SGJ3</accession>
<feature type="compositionally biased region" description="Basic residues" evidence="1">
    <location>
        <begin position="59"/>
        <end position="86"/>
    </location>
</feature>
<feature type="region of interest" description="Disordered" evidence="1">
    <location>
        <begin position="36"/>
        <end position="93"/>
    </location>
</feature>
<dbReference type="GeneID" id="34614167"/>
<keyword evidence="3" id="KW-1185">Reference proteome</keyword>
<name>A0A1L9SGJ3_9EURO</name>
<dbReference type="EMBL" id="KV878343">
    <property type="protein sequence ID" value="OJJ46299.1"/>
    <property type="molecule type" value="Genomic_DNA"/>
</dbReference>
<reference evidence="3" key="1">
    <citation type="journal article" date="2017" name="Genome Biol.">
        <title>Comparative genomics reveals high biological diversity and specific adaptations in the industrially and medically important fungal genus Aspergillus.</title>
        <authorList>
            <person name="de Vries R.P."/>
            <person name="Riley R."/>
            <person name="Wiebenga A."/>
            <person name="Aguilar-Osorio G."/>
            <person name="Amillis S."/>
            <person name="Uchima C.A."/>
            <person name="Anderluh G."/>
            <person name="Asadollahi M."/>
            <person name="Askin M."/>
            <person name="Barry K."/>
            <person name="Battaglia E."/>
            <person name="Bayram O."/>
            <person name="Benocci T."/>
            <person name="Braus-Stromeyer S.A."/>
            <person name="Caldana C."/>
            <person name="Canovas D."/>
            <person name="Cerqueira G.C."/>
            <person name="Chen F."/>
            <person name="Chen W."/>
            <person name="Choi C."/>
            <person name="Clum A."/>
            <person name="Dos Santos R.A."/>
            <person name="Damasio A.R."/>
            <person name="Diallinas G."/>
            <person name="Emri T."/>
            <person name="Fekete E."/>
            <person name="Flipphi M."/>
            <person name="Freyberg S."/>
            <person name="Gallo A."/>
            <person name="Gournas C."/>
            <person name="Habgood R."/>
            <person name="Hainaut M."/>
            <person name="Harispe M.L."/>
            <person name="Henrissat B."/>
            <person name="Hilden K.S."/>
            <person name="Hope R."/>
            <person name="Hossain A."/>
            <person name="Karabika E."/>
            <person name="Karaffa L."/>
            <person name="Karanyi Z."/>
            <person name="Krasevec N."/>
            <person name="Kuo A."/>
            <person name="Kusch H."/>
            <person name="LaButti K."/>
            <person name="Lagendijk E.L."/>
            <person name="Lapidus A."/>
            <person name="Levasseur A."/>
            <person name="Lindquist E."/>
            <person name="Lipzen A."/>
            <person name="Logrieco A.F."/>
            <person name="MacCabe A."/>
            <person name="Maekelae M.R."/>
            <person name="Malavazi I."/>
            <person name="Melin P."/>
            <person name="Meyer V."/>
            <person name="Mielnichuk N."/>
            <person name="Miskei M."/>
            <person name="Molnar A.P."/>
            <person name="Mule G."/>
            <person name="Ngan C.Y."/>
            <person name="Orejas M."/>
            <person name="Orosz E."/>
            <person name="Ouedraogo J.P."/>
            <person name="Overkamp K.M."/>
            <person name="Park H.-S."/>
            <person name="Perrone G."/>
            <person name="Piumi F."/>
            <person name="Punt P.J."/>
            <person name="Ram A.F."/>
            <person name="Ramon A."/>
            <person name="Rauscher S."/>
            <person name="Record E."/>
            <person name="Riano-Pachon D.M."/>
            <person name="Robert V."/>
            <person name="Roehrig J."/>
            <person name="Ruller R."/>
            <person name="Salamov A."/>
            <person name="Salih N.S."/>
            <person name="Samson R.A."/>
            <person name="Sandor E."/>
            <person name="Sanguinetti M."/>
            <person name="Schuetze T."/>
            <person name="Sepcic K."/>
            <person name="Shelest E."/>
            <person name="Sherlock G."/>
            <person name="Sophianopoulou V."/>
            <person name="Squina F.M."/>
            <person name="Sun H."/>
            <person name="Susca A."/>
            <person name="Todd R.B."/>
            <person name="Tsang A."/>
            <person name="Unkles S.E."/>
            <person name="van de Wiele N."/>
            <person name="van Rossen-Uffink D."/>
            <person name="Oliveira J.V."/>
            <person name="Vesth T.C."/>
            <person name="Visser J."/>
            <person name="Yu J.-H."/>
            <person name="Zhou M."/>
            <person name="Andersen M.R."/>
            <person name="Archer D.B."/>
            <person name="Baker S.E."/>
            <person name="Benoit I."/>
            <person name="Brakhage A.A."/>
            <person name="Braus G.H."/>
            <person name="Fischer R."/>
            <person name="Frisvad J.C."/>
            <person name="Goldman G.H."/>
            <person name="Houbraken J."/>
            <person name="Oakley B."/>
            <person name="Pocsi I."/>
            <person name="Scazzocchio C."/>
            <person name="Seiboth B."/>
            <person name="vanKuyk P.A."/>
            <person name="Wortman J."/>
            <person name="Dyer P.S."/>
            <person name="Grigoriev I.V."/>
        </authorList>
    </citation>
    <scope>NUCLEOTIDE SEQUENCE [LARGE SCALE GENOMIC DNA]</scope>
    <source>
        <strain evidence="3">CBS 506.65</strain>
    </source>
</reference>
<organism evidence="2 3">
    <name type="scientific">Penicilliopsis zonata CBS 506.65</name>
    <dbReference type="NCBI Taxonomy" id="1073090"/>
    <lineage>
        <taxon>Eukaryota</taxon>
        <taxon>Fungi</taxon>
        <taxon>Dikarya</taxon>
        <taxon>Ascomycota</taxon>
        <taxon>Pezizomycotina</taxon>
        <taxon>Eurotiomycetes</taxon>
        <taxon>Eurotiomycetidae</taxon>
        <taxon>Eurotiales</taxon>
        <taxon>Aspergillaceae</taxon>
        <taxon>Penicilliopsis</taxon>
    </lineage>
</organism>
<sequence>MTFSTLPSGSLSAQTHQDLQFQFGFRLRASFLDSSRPSLSSLLPPPPLFVSSLNSRQRLPGRKKKENSKKKEIRAKEKKKRKNKRKEKIERFH</sequence>
<dbReference type="VEuPathDB" id="FungiDB:ASPZODRAFT_2098851"/>
<dbReference type="Proteomes" id="UP000184188">
    <property type="component" value="Unassembled WGS sequence"/>
</dbReference>
<dbReference type="RefSeq" id="XP_022580809.1">
    <property type="nucleotide sequence ID" value="XM_022727703.1"/>
</dbReference>
<gene>
    <name evidence="2" type="ORF">ASPZODRAFT_2098851</name>
</gene>
<evidence type="ECO:0000313" key="2">
    <source>
        <dbReference type="EMBL" id="OJJ46299.1"/>
    </source>
</evidence>
<evidence type="ECO:0000313" key="3">
    <source>
        <dbReference type="Proteomes" id="UP000184188"/>
    </source>
</evidence>
<dbReference type="AlphaFoldDB" id="A0A1L9SGJ3"/>
<protein>
    <submittedName>
        <fullName evidence="2">Uncharacterized protein</fullName>
    </submittedName>
</protein>
<proteinExistence type="predicted"/>
<evidence type="ECO:0000256" key="1">
    <source>
        <dbReference type="SAM" id="MobiDB-lite"/>
    </source>
</evidence>